<evidence type="ECO:0000313" key="3">
    <source>
        <dbReference type="Proteomes" id="UP000812440"/>
    </source>
</evidence>
<accession>A0A8T2IVE3</accession>
<dbReference type="InterPro" id="IPR000270">
    <property type="entry name" value="PB1_dom"/>
</dbReference>
<gene>
    <name evidence="2" type="ORF">GDO86_012690</name>
</gene>
<dbReference type="FunFam" id="3.10.20.90:FF:000071">
    <property type="entry name" value="Protein kinase C"/>
    <property type="match status" value="1"/>
</dbReference>
<comment type="caution">
    <text evidence="2">The sequence shown here is derived from an EMBL/GenBank/DDBJ whole genome shotgun (WGS) entry which is preliminary data.</text>
</comment>
<dbReference type="Gene3D" id="3.10.20.90">
    <property type="entry name" value="Phosphatidylinositol 3-kinase Catalytic Subunit, Chain A, domain 1"/>
    <property type="match status" value="1"/>
</dbReference>
<keyword evidence="3" id="KW-1185">Reference proteome</keyword>
<feature type="domain" description="PB1" evidence="1">
    <location>
        <begin position="14"/>
        <end position="67"/>
    </location>
</feature>
<proteinExistence type="predicted"/>
<name>A0A8T2IVE3_9PIPI</name>
<dbReference type="SUPFAM" id="SSF54277">
    <property type="entry name" value="CAD &amp; PB1 domains"/>
    <property type="match status" value="1"/>
</dbReference>
<organism evidence="2 3">
    <name type="scientific">Hymenochirus boettgeri</name>
    <name type="common">Congo dwarf clawed frog</name>
    <dbReference type="NCBI Taxonomy" id="247094"/>
    <lineage>
        <taxon>Eukaryota</taxon>
        <taxon>Metazoa</taxon>
        <taxon>Chordata</taxon>
        <taxon>Craniata</taxon>
        <taxon>Vertebrata</taxon>
        <taxon>Euteleostomi</taxon>
        <taxon>Amphibia</taxon>
        <taxon>Batrachia</taxon>
        <taxon>Anura</taxon>
        <taxon>Pipoidea</taxon>
        <taxon>Pipidae</taxon>
        <taxon>Pipinae</taxon>
        <taxon>Hymenochirus</taxon>
    </lineage>
</organism>
<dbReference type="Pfam" id="PF00564">
    <property type="entry name" value="PB1"/>
    <property type="match status" value="1"/>
</dbReference>
<evidence type="ECO:0000259" key="1">
    <source>
        <dbReference type="PROSITE" id="PS51745"/>
    </source>
</evidence>
<dbReference type="PROSITE" id="PS51745">
    <property type="entry name" value="PB1"/>
    <property type="match status" value="1"/>
</dbReference>
<dbReference type="OrthoDB" id="6244550at2759"/>
<sequence>MPSRMGSKMDLSKDIKIKAHYNGDILITRLGASLSYEELCEEVRQMCCLQQEQPITLKWIDDEGNIL</sequence>
<protein>
    <recommendedName>
        <fullName evidence="1">PB1 domain-containing protein</fullName>
    </recommendedName>
</protein>
<evidence type="ECO:0000313" key="2">
    <source>
        <dbReference type="EMBL" id="KAG8434411.1"/>
    </source>
</evidence>
<reference evidence="2" key="1">
    <citation type="thesis" date="2020" institute="ProQuest LLC" country="789 East Eisenhower Parkway, Ann Arbor, MI, USA">
        <title>Comparative Genomics and Chromosome Evolution.</title>
        <authorList>
            <person name="Mudd A.B."/>
        </authorList>
    </citation>
    <scope>NUCLEOTIDE SEQUENCE</scope>
    <source>
        <strain evidence="2">Female2</strain>
        <tissue evidence="2">Blood</tissue>
    </source>
</reference>
<dbReference type="InterPro" id="IPR053793">
    <property type="entry name" value="PB1-like"/>
</dbReference>
<dbReference type="AlphaFoldDB" id="A0A8T2IVE3"/>
<dbReference type="Proteomes" id="UP000812440">
    <property type="component" value="Chromosome 7"/>
</dbReference>
<dbReference type="EMBL" id="JAACNH010000008">
    <property type="protein sequence ID" value="KAG8434411.1"/>
    <property type="molecule type" value="Genomic_DNA"/>
</dbReference>